<protein>
    <submittedName>
        <fullName evidence="1">Uncharacterized protein</fullName>
    </submittedName>
</protein>
<sequence>MFCYVLYCAIFSCLSYRHINVGSLPLLHS</sequence>
<organism evidence="1">
    <name type="scientific">Siphoviridae sp. cteHV32</name>
    <dbReference type="NCBI Taxonomy" id="2825588"/>
    <lineage>
        <taxon>Viruses</taxon>
        <taxon>Duplodnaviria</taxon>
        <taxon>Heunggongvirae</taxon>
        <taxon>Uroviricota</taxon>
        <taxon>Caudoviricetes</taxon>
    </lineage>
</organism>
<name>A0A8S5QHG9_9CAUD</name>
<accession>A0A8S5QHG9</accession>
<evidence type="ECO:0000313" key="1">
    <source>
        <dbReference type="EMBL" id="DAE18307.1"/>
    </source>
</evidence>
<proteinExistence type="predicted"/>
<reference evidence="1" key="1">
    <citation type="journal article" date="2021" name="Proc. Natl. Acad. Sci. U.S.A.">
        <title>A Catalog of Tens of Thousands of Viruses from Human Metagenomes Reveals Hidden Associations with Chronic Diseases.</title>
        <authorList>
            <person name="Tisza M.J."/>
            <person name="Buck C.B."/>
        </authorList>
    </citation>
    <scope>NUCLEOTIDE SEQUENCE</scope>
    <source>
        <strain evidence="1">CteHV32</strain>
    </source>
</reference>
<dbReference type="EMBL" id="BK015653">
    <property type="protein sequence ID" value="DAE18307.1"/>
    <property type="molecule type" value="Genomic_DNA"/>
</dbReference>